<sequence>MAVIDTLAAGLFALAVLGLLRMAPVPKAIPVRVKRKPSAR</sequence>
<name>A0A060QHH7_9PROT</name>
<proteinExistence type="predicted"/>
<dbReference type="Proteomes" id="UP000027583">
    <property type="component" value="Unassembled WGS sequence"/>
</dbReference>
<organism evidence="1 2">
    <name type="scientific">Asaia bogorensis</name>
    <dbReference type="NCBI Taxonomy" id="91915"/>
    <lineage>
        <taxon>Bacteria</taxon>
        <taxon>Pseudomonadati</taxon>
        <taxon>Pseudomonadota</taxon>
        <taxon>Alphaproteobacteria</taxon>
        <taxon>Acetobacterales</taxon>
        <taxon>Acetobacteraceae</taxon>
        <taxon>Asaia</taxon>
    </lineage>
</organism>
<gene>
    <name evidence="1" type="ORF">ASAP_0626</name>
</gene>
<evidence type="ECO:0000313" key="2">
    <source>
        <dbReference type="Proteomes" id="UP000027583"/>
    </source>
</evidence>
<evidence type="ECO:0000313" key="1">
    <source>
        <dbReference type="EMBL" id="CDG38671.1"/>
    </source>
</evidence>
<protein>
    <submittedName>
        <fullName evidence="1">Uncharacterized protein</fullName>
    </submittedName>
</protein>
<dbReference type="AlphaFoldDB" id="A0A060QHH7"/>
<dbReference type="RefSeq" id="WP_023979679.1">
    <property type="nucleotide sequence ID" value="NZ_CBLX010000004.1"/>
</dbReference>
<dbReference type="EMBL" id="CBLX010000004">
    <property type="protein sequence ID" value="CDG38671.1"/>
    <property type="molecule type" value="Genomic_DNA"/>
</dbReference>
<accession>A0A060QHH7</accession>
<reference evidence="1 2" key="2">
    <citation type="journal article" date="2014" name="PLoS ONE">
        <title>Evolution of mitochondria reconstructed from the energy metabolism of living bacteria.</title>
        <authorList>
            <person name="Degli Esposti M."/>
            <person name="Chouaia B."/>
            <person name="Comandatore F."/>
            <person name="Crotti E."/>
            <person name="Sassera D."/>
            <person name="Lievens P.M."/>
            <person name="Daffonchio D."/>
            <person name="Bandi C."/>
        </authorList>
    </citation>
    <scope>NUCLEOTIDE SEQUENCE [LARGE SCALE GENOMIC DNA]</scope>
    <source>
        <strain evidence="1 2">SF2.1</strain>
    </source>
</reference>
<reference evidence="1 2" key="1">
    <citation type="journal article" date="2014" name="Genome Biol. Evol.">
        <title>Acetic acid bacteria genomes reveal functional traits for adaptation to life in insect guts.</title>
        <authorList>
            <person name="Chouaia B."/>
            <person name="Gaiarsa S."/>
            <person name="Crotti E."/>
            <person name="Comandatore F."/>
            <person name="Degli Esposti M."/>
            <person name="Ricci I."/>
            <person name="Alma A."/>
            <person name="Favia G."/>
            <person name="Bandi C."/>
            <person name="Daffonchio D."/>
        </authorList>
    </citation>
    <scope>NUCLEOTIDE SEQUENCE [LARGE SCALE GENOMIC DNA]</scope>
    <source>
        <strain evidence="1 2">SF2.1</strain>
    </source>
</reference>
<comment type="caution">
    <text evidence="1">The sequence shown here is derived from an EMBL/GenBank/DDBJ whole genome shotgun (WGS) entry which is preliminary data.</text>
</comment>